<name>A0A183SGF2_SCHSO</name>
<dbReference type="Gene3D" id="2.30.30.40">
    <property type="entry name" value="SH3 Domains"/>
    <property type="match status" value="1"/>
</dbReference>
<reference evidence="10" key="1">
    <citation type="submission" date="2016-06" db="UniProtKB">
        <authorList>
            <consortium name="WormBaseParasite"/>
        </authorList>
    </citation>
    <scope>IDENTIFICATION</scope>
</reference>
<dbReference type="Proteomes" id="UP000275846">
    <property type="component" value="Unassembled WGS sequence"/>
</dbReference>
<proteinExistence type="predicted"/>
<dbReference type="PANTHER" id="PTHR23065:SF7">
    <property type="entry name" value="NOSTRIN, ISOFORM H"/>
    <property type="match status" value="1"/>
</dbReference>
<dbReference type="AlphaFoldDB" id="A0A183SGF2"/>
<dbReference type="EMBL" id="UYSU01032494">
    <property type="protein sequence ID" value="VDL89685.1"/>
    <property type="molecule type" value="Genomic_DNA"/>
</dbReference>
<evidence type="ECO:0000256" key="5">
    <source>
        <dbReference type="PROSITE-ProRule" id="PRU00192"/>
    </source>
</evidence>
<dbReference type="STRING" id="70667.A0A183SGF2"/>
<dbReference type="GO" id="GO:0005737">
    <property type="term" value="C:cytoplasm"/>
    <property type="evidence" value="ECO:0007669"/>
    <property type="project" value="TreeGrafter"/>
</dbReference>
<dbReference type="PROSITE" id="PS50002">
    <property type="entry name" value="SH3"/>
    <property type="match status" value="1"/>
</dbReference>
<comment type="subcellular location">
    <subcellularLocation>
        <location evidence="1">Cytoplasm</location>
    </subcellularLocation>
</comment>
<dbReference type="WBParaSite" id="SSLN_0000340001-mRNA-1">
    <property type="protein sequence ID" value="SSLN_0000340001-mRNA-1"/>
    <property type="gene ID" value="SSLN_0000340001"/>
</dbReference>
<dbReference type="InterPro" id="IPR027267">
    <property type="entry name" value="AH/BAR_dom_sf"/>
</dbReference>
<keyword evidence="2 5" id="KW-0728">SH3 domain</keyword>
<evidence type="ECO:0000313" key="9">
    <source>
        <dbReference type="Proteomes" id="UP000275846"/>
    </source>
</evidence>
<feature type="region of interest" description="Disordered" evidence="6">
    <location>
        <begin position="171"/>
        <end position="195"/>
    </location>
</feature>
<evidence type="ECO:0000256" key="3">
    <source>
        <dbReference type="ARBA" id="ARBA00022490"/>
    </source>
</evidence>
<evidence type="ECO:0000313" key="8">
    <source>
        <dbReference type="EMBL" id="VDL89685.1"/>
    </source>
</evidence>
<dbReference type="InterPro" id="IPR001452">
    <property type="entry name" value="SH3_domain"/>
</dbReference>
<dbReference type="GO" id="GO:0005886">
    <property type="term" value="C:plasma membrane"/>
    <property type="evidence" value="ECO:0007669"/>
    <property type="project" value="TreeGrafter"/>
</dbReference>
<keyword evidence="4" id="KW-0597">Phosphoprotein</keyword>
<gene>
    <name evidence="8" type="ORF">SSLN_LOCUS3300</name>
</gene>
<dbReference type="Gene3D" id="1.20.1270.60">
    <property type="entry name" value="Arfaptin homology (AH) domain/BAR domain"/>
    <property type="match status" value="1"/>
</dbReference>
<organism evidence="10">
    <name type="scientific">Schistocephalus solidus</name>
    <name type="common">Tapeworm</name>
    <dbReference type="NCBI Taxonomy" id="70667"/>
    <lineage>
        <taxon>Eukaryota</taxon>
        <taxon>Metazoa</taxon>
        <taxon>Spiralia</taxon>
        <taxon>Lophotrochozoa</taxon>
        <taxon>Platyhelminthes</taxon>
        <taxon>Cestoda</taxon>
        <taxon>Eucestoda</taxon>
        <taxon>Diphyllobothriidea</taxon>
        <taxon>Diphyllobothriidae</taxon>
        <taxon>Schistocephalus</taxon>
    </lineage>
</organism>
<evidence type="ECO:0000256" key="2">
    <source>
        <dbReference type="ARBA" id="ARBA00022443"/>
    </source>
</evidence>
<dbReference type="SUPFAM" id="SSF50044">
    <property type="entry name" value="SH3-domain"/>
    <property type="match status" value="1"/>
</dbReference>
<sequence length="889" mass="96887">MMMATHFMPIKPEDPKINVLKAQLESDYSKGLSRLHSRLSKAAEALSGTVASAWQQTVSSLETEALVHRTISEQLQSQLLPSSKEFSAGLDRQLKPACSEVDAASSRLLSCRRVEWKLRKKAFAAYRLACNSLTTQASCGSRLEARVARAGTMLPPGVGGVGMGGGITPKLAPARPGSGHGAGSELQSETSRTRVVEKSVTLPLPSACPPRDGDQSSSLDSAVILTQTSQCLANQSSLPEKNSFKLYELERGRLEHLCDTLTSYRTTVFDNLRCLNAADRTIQEAVDKVDKAADFAKFCSSLCNRSTKASRPTVTRPISVDLSGSGAVGDWAKMKSLARHSQSPEPKSDEQQPVVGGSKQSLIFLPGEVDSCFNTPPELQSLWRGSAGLRDTRKANAEELNYRALLLLANEIGDEGTVGGGFEESLTNLVEVYSSTPTFADESTLAEARRRLFISRCRLAYVTACRARLACLLAPDDSSHSTSLSSLRKRLSGAGFANSKDLPVRLLAVPTKDQTEVQRYASLPLTRWLDVRTPVEVPIKILEWPPVSSDLWKMECLPDNELHLLNLTAILSYPDTNWVMAATASRTNALQDLQATDTLADLTDSDFESDLEEDQQPGVVPNFVLPNGHPVAQLKLDIQTVPQSAPPQLSASPQTVNSDNASPECPSAPAPVEKSRKLRFIRKFKCGQSMRRRPLSPDKRTSPPPPIRTTQEYKFLRAKYTRCTSALEKIHHLPRFTVILLFFPFIPVFLPKNLFGRLGGLSRHVGRANKRTRRPEIITPWREDASSASATGAASAPVEGKSGGAQGNRDTVRSAAGSGGPPSYWPSLVSLHCIGWAKVLRDFTPTCDSDLPLLEGEIVSIIQKSSADWWIGEAGGKRGRFPVSFIEEF</sequence>
<dbReference type="InterPro" id="IPR036028">
    <property type="entry name" value="SH3-like_dom_sf"/>
</dbReference>
<feature type="compositionally biased region" description="Low complexity" evidence="6">
    <location>
        <begin position="642"/>
        <end position="654"/>
    </location>
</feature>
<keyword evidence="9" id="KW-1185">Reference proteome</keyword>
<dbReference type="SUPFAM" id="SSF103657">
    <property type="entry name" value="BAR/IMD domain-like"/>
    <property type="match status" value="1"/>
</dbReference>
<feature type="region of interest" description="Disordered" evidence="6">
    <location>
        <begin position="773"/>
        <end position="820"/>
    </location>
</feature>
<feature type="region of interest" description="Disordered" evidence="6">
    <location>
        <begin position="642"/>
        <end position="672"/>
    </location>
</feature>
<evidence type="ECO:0000256" key="6">
    <source>
        <dbReference type="SAM" id="MobiDB-lite"/>
    </source>
</evidence>
<evidence type="ECO:0000259" key="7">
    <source>
        <dbReference type="PROSITE" id="PS50002"/>
    </source>
</evidence>
<dbReference type="SMART" id="SM00326">
    <property type="entry name" value="SH3"/>
    <property type="match status" value="1"/>
</dbReference>
<feature type="compositionally biased region" description="Low complexity" evidence="6">
    <location>
        <begin position="786"/>
        <end position="796"/>
    </location>
</feature>
<evidence type="ECO:0000313" key="10">
    <source>
        <dbReference type="WBParaSite" id="SSLN_0000340001-mRNA-1"/>
    </source>
</evidence>
<dbReference type="GO" id="GO:0043226">
    <property type="term" value="C:organelle"/>
    <property type="evidence" value="ECO:0007669"/>
    <property type="project" value="UniProtKB-ARBA"/>
</dbReference>
<dbReference type="CDD" id="cd00174">
    <property type="entry name" value="SH3"/>
    <property type="match status" value="1"/>
</dbReference>
<dbReference type="PANTHER" id="PTHR23065">
    <property type="entry name" value="PROLINE-SERINE-THREONINE PHOSPHATASE INTERACTING PROTEIN 1"/>
    <property type="match status" value="1"/>
</dbReference>
<protein>
    <submittedName>
        <fullName evidence="10">SH3 domain-containing protein</fullName>
    </submittedName>
</protein>
<dbReference type="Pfam" id="PF07653">
    <property type="entry name" value="SH3_2"/>
    <property type="match status" value="1"/>
</dbReference>
<reference evidence="8 9" key="2">
    <citation type="submission" date="2018-11" db="EMBL/GenBank/DDBJ databases">
        <authorList>
            <consortium name="Pathogen Informatics"/>
        </authorList>
    </citation>
    <scope>NUCLEOTIDE SEQUENCE [LARGE SCALE GENOMIC DNA]</scope>
    <source>
        <strain evidence="8 9">NST_G2</strain>
    </source>
</reference>
<accession>A0A183SGF2</accession>
<evidence type="ECO:0000256" key="4">
    <source>
        <dbReference type="ARBA" id="ARBA00022553"/>
    </source>
</evidence>
<evidence type="ECO:0000256" key="1">
    <source>
        <dbReference type="ARBA" id="ARBA00004496"/>
    </source>
</evidence>
<feature type="region of interest" description="Disordered" evidence="6">
    <location>
        <begin position="336"/>
        <end position="356"/>
    </location>
</feature>
<dbReference type="OrthoDB" id="28357at2759"/>
<keyword evidence="3" id="KW-0963">Cytoplasm</keyword>
<feature type="domain" description="SH3" evidence="7">
    <location>
        <begin position="832"/>
        <end position="889"/>
    </location>
</feature>